<dbReference type="CDD" id="cd04220">
    <property type="entry name" value="Halocyanin"/>
    <property type="match status" value="2"/>
</dbReference>
<dbReference type="GO" id="GO:0016020">
    <property type="term" value="C:membrane"/>
    <property type="evidence" value="ECO:0007669"/>
    <property type="project" value="UniProtKB-SubCell"/>
</dbReference>
<keyword evidence="2" id="KW-0813">Transport</keyword>
<dbReference type="Gene3D" id="2.60.40.420">
    <property type="entry name" value="Cupredoxins - blue copper proteins"/>
    <property type="match status" value="2"/>
</dbReference>
<dbReference type="PANTHER" id="PTHR34192:SF10">
    <property type="entry name" value="PLASTOCYANIN MAJOR ISOFORM, CHLOROPLASTIC-RELATED"/>
    <property type="match status" value="1"/>
</dbReference>
<evidence type="ECO:0000256" key="6">
    <source>
        <dbReference type="ARBA" id="ARBA00023136"/>
    </source>
</evidence>
<feature type="domain" description="Blue (type 1) copper" evidence="7">
    <location>
        <begin position="84"/>
        <end position="161"/>
    </location>
</feature>
<keyword evidence="5" id="KW-0186">Copper</keyword>
<comment type="subcellular location">
    <subcellularLocation>
        <location evidence="1">Membrane</location>
    </subcellularLocation>
</comment>
<organism evidence="8 9">
    <name type="scientific">Halorubrum rubrum</name>
    <dbReference type="NCBI Taxonomy" id="1126240"/>
    <lineage>
        <taxon>Archaea</taxon>
        <taxon>Methanobacteriati</taxon>
        <taxon>Methanobacteriota</taxon>
        <taxon>Stenosarchaea group</taxon>
        <taxon>Halobacteria</taxon>
        <taxon>Halobacteriales</taxon>
        <taxon>Haloferacaceae</taxon>
        <taxon>Halorubrum</taxon>
    </lineage>
</organism>
<sequence>MPSSNRRTFLGASTVVGLGALVGVDAVRNTNAATDSTEDHDDGDTNGESLDDWLATANDPRTPKVRDFRFDDPPTVFLDVSDSTSFSPPALKVEPGTTVTWEWTDGDEAHNVVAVDGAFDSGSAESGAETTFGHAFEETGTYRYVSEPQADAGMKGVVVVESAPSSEYPAVDEWLVDTNGYDGDIADRRDEDLVEIATGADGNGGHLAFEPHAAKVSTGTTVRWAWTGEGGGHDVVFEDADIRTESIAVDPGVHFEHTFNETGVFRYACRPHRDLGHRGAIVVE</sequence>
<evidence type="ECO:0000313" key="9">
    <source>
        <dbReference type="Proteomes" id="UP001596118"/>
    </source>
</evidence>
<dbReference type="PROSITE" id="PS51318">
    <property type="entry name" value="TAT"/>
    <property type="match status" value="1"/>
</dbReference>
<evidence type="ECO:0000256" key="5">
    <source>
        <dbReference type="ARBA" id="ARBA00023008"/>
    </source>
</evidence>
<protein>
    <submittedName>
        <fullName evidence="8">Halocyanin domain-containing protein</fullName>
    </submittedName>
</protein>
<comment type="caution">
    <text evidence="8">The sequence shown here is derived from an EMBL/GenBank/DDBJ whole genome shotgun (WGS) entry which is preliminary data.</text>
</comment>
<dbReference type="InterPro" id="IPR017533">
    <property type="entry name" value="Halocyanin"/>
</dbReference>
<name>A0ABD5QYM1_9EURY</name>
<dbReference type="InterPro" id="IPR006311">
    <property type="entry name" value="TAT_signal"/>
</dbReference>
<dbReference type="SUPFAM" id="SSF49503">
    <property type="entry name" value="Cupredoxins"/>
    <property type="match status" value="2"/>
</dbReference>
<dbReference type="NCBIfam" id="TIGR03102">
    <property type="entry name" value="halo_cynanin"/>
    <property type="match status" value="1"/>
</dbReference>
<evidence type="ECO:0000256" key="3">
    <source>
        <dbReference type="ARBA" id="ARBA00022723"/>
    </source>
</evidence>
<gene>
    <name evidence="8" type="ORF">ACFPM1_03255</name>
</gene>
<evidence type="ECO:0000313" key="8">
    <source>
        <dbReference type="EMBL" id="MFC5277788.1"/>
    </source>
</evidence>
<feature type="domain" description="Blue (type 1) copper" evidence="7">
    <location>
        <begin position="201"/>
        <end position="284"/>
    </location>
</feature>
<dbReference type="InterPro" id="IPR008972">
    <property type="entry name" value="Cupredoxin"/>
</dbReference>
<evidence type="ECO:0000256" key="2">
    <source>
        <dbReference type="ARBA" id="ARBA00022448"/>
    </source>
</evidence>
<dbReference type="EMBL" id="JBHSKY010000003">
    <property type="protein sequence ID" value="MFC5277788.1"/>
    <property type="molecule type" value="Genomic_DNA"/>
</dbReference>
<keyword evidence="3" id="KW-0479">Metal-binding</keyword>
<reference evidence="8 9" key="1">
    <citation type="journal article" date="2019" name="Int. J. Syst. Evol. Microbiol.">
        <title>The Global Catalogue of Microorganisms (GCM) 10K type strain sequencing project: providing services to taxonomists for standard genome sequencing and annotation.</title>
        <authorList>
            <consortium name="The Broad Institute Genomics Platform"/>
            <consortium name="The Broad Institute Genome Sequencing Center for Infectious Disease"/>
            <person name="Wu L."/>
            <person name="Ma J."/>
        </authorList>
    </citation>
    <scope>NUCLEOTIDE SEQUENCE [LARGE SCALE GENOMIC DNA]</scope>
    <source>
        <strain evidence="8 9">CGMCC 1.12124</strain>
    </source>
</reference>
<dbReference type="PANTHER" id="PTHR34192">
    <property type="entry name" value="PLASTOCYANIN MAJOR ISOFORM, CHLOROPLASTIC-RELATED"/>
    <property type="match status" value="1"/>
</dbReference>
<dbReference type="RefSeq" id="WP_256412310.1">
    <property type="nucleotide sequence ID" value="NZ_JANHDM010000009.1"/>
</dbReference>
<keyword evidence="6" id="KW-0472">Membrane</keyword>
<keyword evidence="9" id="KW-1185">Reference proteome</keyword>
<evidence type="ECO:0000259" key="7">
    <source>
        <dbReference type="Pfam" id="PF00127"/>
    </source>
</evidence>
<dbReference type="AlphaFoldDB" id="A0ABD5QYM1"/>
<dbReference type="GO" id="GO:0046872">
    <property type="term" value="F:metal ion binding"/>
    <property type="evidence" value="ECO:0007669"/>
    <property type="project" value="UniProtKB-KW"/>
</dbReference>
<dbReference type="Pfam" id="PF00127">
    <property type="entry name" value="Copper-bind"/>
    <property type="match status" value="2"/>
</dbReference>
<evidence type="ECO:0000256" key="1">
    <source>
        <dbReference type="ARBA" id="ARBA00004370"/>
    </source>
</evidence>
<dbReference type="Proteomes" id="UP001596118">
    <property type="component" value="Unassembled WGS sequence"/>
</dbReference>
<dbReference type="InterPro" id="IPR000923">
    <property type="entry name" value="BlueCu_1"/>
</dbReference>
<evidence type="ECO:0000256" key="4">
    <source>
        <dbReference type="ARBA" id="ARBA00022982"/>
    </source>
</evidence>
<accession>A0ABD5QYM1</accession>
<proteinExistence type="predicted"/>
<keyword evidence="4" id="KW-0249">Electron transport</keyword>